<evidence type="ECO:0000256" key="2">
    <source>
        <dbReference type="ARBA" id="ARBA00022801"/>
    </source>
</evidence>
<feature type="domain" description="Helicase ATP-binding" evidence="6">
    <location>
        <begin position="51"/>
        <end position="271"/>
    </location>
</feature>
<organism evidence="8 9">
    <name type="scientific">Mitosporidium daphniae</name>
    <dbReference type="NCBI Taxonomy" id="1485682"/>
    <lineage>
        <taxon>Eukaryota</taxon>
        <taxon>Fungi</taxon>
        <taxon>Fungi incertae sedis</taxon>
        <taxon>Microsporidia</taxon>
        <taxon>Mitosporidium</taxon>
    </lineage>
</organism>
<keyword evidence="1 5" id="KW-0547">Nucleotide-binding</keyword>
<comment type="caution">
    <text evidence="8">The sequence shown here is derived from an EMBL/GenBank/DDBJ whole genome shotgun (WGS) entry which is preliminary data.</text>
</comment>
<dbReference type="InterPro" id="IPR001650">
    <property type="entry name" value="Helicase_C-like"/>
</dbReference>
<dbReference type="InterPro" id="IPR011545">
    <property type="entry name" value="DEAD/DEAH_box_helicase_dom"/>
</dbReference>
<comment type="catalytic activity">
    <reaction evidence="5">
        <text>ATP + H2O = ADP + phosphate + H(+)</text>
        <dbReference type="Rhea" id="RHEA:13065"/>
        <dbReference type="ChEBI" id="CHEBI:15377"/>
        <dbReference type="ChEBI" id="CHEBI:15378"/>
        <dbReference type="ChEBI" id="CHEBI:30616"/>
        <dbReference type="ChEBI" id="CHEBI:43474"/>
        <dbReference type="ChEBI" id="CHEBI:456216"/>
        <dbReference type="EC" id="3.6.4.13"/>
    </reaction>
</comment>
<dbReference type="SUPFAM" id="SSF52540">
    <property type="entry name" value="P-loop containing nucleoside triphosphate hydrolases"/>
    <property type="match status" value="1"/>
</dbReference>
<dbReference type="RefSeq" id="XP_013236718.1">
    <property type="nucleotide sequence ID" value="XM_013381264.1"/>
</dbReference>
<dbReference type="PROSITE" id="PS51192">
    <property type="entry name" value="HELICASE_ATP_BIND_1"/>
    <property type="match status" value="1"/>
</dbReference>
<dbReference type="OrthoDB" id="3370at2759"/>
<evidence type="ECO:0000256" key="5">
    <source>
        <dbReference type="RuleBase" id="RU365068"/>
    </source>
</evidence>
<dbReference type="GO" id="GO:0005524">
    <property type="term" value="F:ATP binding"/>
    <property type="evidence" value="ECO:0007669"/>
    <property type="project" value="UniProtKB-UniRule"/>
</dbReference>
<comment type="domain">
    <text evidence="5">The Q motif is unique to and characteristic of the DEAD box family of RNA helicases and controls ATP binding and hydrolysis.</text>
</comment>
<dbReference type="PROSITE" id="PS51194">
    <property type="entry name" value="HELICASE_CTER"/>
    <property type="match status" value="1"/>
</dbReference>
<keyword evidence="4 5" id="KW-0694">RNA-binding</keyword>
<proteinExistence type="inferred from homology"/>
<dbReference type="AlphaFoldDB" id="A0A098VRD2"/>
<keyword evidence="9" id="KW-1185">Reference proteome</keyword>
<dbReference type="CDD" id="cd18787">
    <property type="entry name" value="SF2_C_DEAD"/>
    <property type="match status" value="1"/>
</dbReference>
<evidence type="ECO:0000259" key="6">
    <source>
        <dbReference type="PROSITE" id="PS51192"/>
    </source>
</evidence>
<comment type="function">
    <text evidence="5">RNA helicase.</text>
</comment>
<evidence type="ECO:0000256" key="4">
    <source>
        <dbReference type="ARBA" id="ARBA00022884"/>
    </source>
</evidence>
<dbReference type="GO" id="GO:0016787">
    <property type="term" value="F:hydrolase activity"/>
    <property type="evidence" value="ECO:0007669"/>
    <property type="project" value="UniProtKB-KW"/>
</dbReference>
<keyword evidence="2 5" id="KW-0378">Hydrolase</keyword>
<dbReference type="GeneID" id="25260825"/>
<protein>
    <recommendedName>
        <fullName evidence="5">ATP-dependent RNA helicase</fullName>
        <ecNumber evidence="5">3.6.4.13</ecNumber>
    </recommendedName>
</protein>
<sequence length="480" mass="53390">MHSIVIQEADFISQEHLIAGDNPNKLPPWLIENLSHLSFRHWLPVQAHLIPMIMARNNDFIVNAPTGSGKTLTYLIPIMTMLSSRIVPALRALIIAPTRDLAMQIYKIAVLLTKGSDLRTIVVTGGSNSSSKFCEEQRAISYGGDDGKMGPDSLFQPVDILISTPGRLVDHLNVTPGFHLSNLQFLILDEVDRIVDGIQFQDWINPVLNSMSDCQKRWKPHAELEPFLKKLTANENFHFEQQRAVKLLFSATITKNPLKLSQLRLENLEIVTLIPGGHLTAAHKNGEANLDNPNGSFISAQNQSACVATESSSIASEPRGAFSSELCALESVLKFQTPLALQEHFSVVLAEYKPIYFLSLLRRNSTAKILVFTKSVQSTDRLVSSDGLARGIDIFQIDLVINYDTAAHPRTYIHRVGRTARAGNSGTAHTLLVPQEARFFKEMMKKIHRCDGQKIKQVTLERPSQELICAFQTAIQALSK</sequence>
<evidence type="ECO:0000313" key="8">
    <source>
        <dbReference type="EMBL" id="KGG50291.1"/>
    </source>
</evidence>
<dbReference type="Gene3D" id="3.40.50.300">
    <property type="entry name" value="P-loop containing nucleotide triphosphate hydrolases"/>
    <property type="match status" value="2"/>
</dbReference>
<reference evidence="8 9" key="1">
    <citation type="submission" date="2014-04" db="EMBL/GenBank/DDBJ databases">
        <title>A new species of microsporidia sheds light on the evolution of extreme parasitism.</title>
        <authorList>
            <person name="Haag K.L."/>
            <person name="James T.Y."/>
            <person name="Larsson R."/>
            <person name="Schaer T.M."/>
            <person name="Refardt D."/>
            <person name="Pombert J.-F."/>
            <person name="Ebert D."/>
        </authorList>
    </citation>
    <scope>NUCLEOTIDE SEQUENCE [LARGE SCALE GENOMIC DNA]</scope>
    <source>
        <strain evidence="8 9">UGP3</strain>
        <tissue evidence="8">Spores</tissue>
    </source>
</reference>
<dbReference type="SMART" id="SM00490">
    <property type="entry name" value="HELICc"/>
    <property type="match status" value="1"/>
</dbReference>
<comment type="similarity">
    <text evidence="5">Belongs to the DEAD box helicase family.</text>
</comment>
<name>A0A098VRD2_9MICR</name>
<dbReference type="GO" id="GO:0003723">
    <property type="term" value="F:RNA binding"/>
    <property type="evidence" value="ECO:0007669"/>
    <property type="project" value="UniProtKB-UniRule"/>
</dbReference>
<dbReference type="SMART" id="SM00487">
    <property type="entry name" value="DEXDc"/>
    <property type="match status" value="1"/>
</dbReference>
<dbReference type="VEuPathDB" id="MicrosporidiaDB:DI09_79p140"/>
<gene>
    <name evidence="8" type="ORF">DI09_79p140</name>
</gene>
<evidence type="ECO:0000259" key="7">
    <source>
        <dbReference type="PROSITE" id="PS51194"/>
    </source>
</evidence>
<dbReference type="PANTHER" id="PTHR24031">
    <property type="entry name" value="RNA HELICASE"/>
    <property type="match status" value="1"/>
</dbReference>
<accession>A0A098VRD2</accession>
<dbReference type="Pfam" id="PF00271">
    <property type="entry name" value="Helicase_C"/>
    <property type="match status" value="1"/>
</dbReference>
<keyword evidence="5" id="KW-0347">Helicase</keyword>
<dbReference type="EC" id="3.6.4.13" evidence="5"/>
<dbReference type="InterPro" id="IPR027417">
    <property type="entry name" value="P-loop_NTPase"/>
</dbReference>
<dbReference type="EMBL" id="JMKJ01000589">
    <property type="protein sequence ID" value="KGG50291.1"/>
    <property type="molecule type" value="Genomic_DNA"/>
</dbReference>
<dbReference type="Pfam" id="PF00270">
    <property type="entry name" value="DEAD"/>
    <property type="match status" value="1"/>
</dbReference>
<evidence type="ECO:0000256" key="1">
    <source>
        <dbReference type="ARBA" id="ARBA00022741"/>
    </source>
</evidence>
<evidence type="ECO:0000313" key="9">
    <source>
        <dbReference type="Proteomes" id="UP000029725"/>
    </source>
</evidence>
<feature type="domain" description="Helicase C-terminal" evidence="7">
    <location>
        <begin position="321"/>
        <end position="468"/>
    </location>
</feature>
<evidence type="ECO:0000256" key="3">
    <source>
        <dbReference type="ARBA" id="ARBA00022840"/>
    </source>
</evidence>
<dbReference type="HOGENOM" id="CLU_003041_15_3_1"/>
<dbReference type="InterPro" id="IPR014001">
    <property type="entry name" value="Helicase_ATP-bd"/>
</dbReference>
<keyword evidence="3 5" id="KW-0067">ATP-binding</keyword>
<dbReference type="Proteomes" id="UP000029725">
    <property type="component" value="Unassembled WGS sequence"/>
</dbReference>
<dbReference type="GO" id="GO:0003724">
    <property type="term" value="F:RNA helicase activity"/>
    <property type="evidence" value="ECO:0007669"/>
    <property type="project" value="UniProtKB-EC"/>
</dbReference>